<dbReference type="EMBL" id="AP018515">
    <property type="protein sequence ID" value="BBC80879.1"/>
    <property type="molecule type" value="Genomic_DNA"/>
</dbReference>
<gene>
    <name evidence="1" type="ORF">AcetOrient_orf03843</name>
    <name evidence="2" type="ORF">HK12_13145</name>
</gene>
<dbReference type="KEGG" id="aot:AcetOri_orf03843"/>
<protein>
    <submittedName>
        <fullName evidence="1">Sec23/Sec24 transport family protein</fullName>
    </submittedName>
</protein>
<reference evidence="1 4" key="2">
    <citation type="submission" date="2018-02" db="EMBL/GenBank/DDBJ databases">
        <title>Acetobacter orientalis genome.</title>
        <authorList>
            <person name="Nakashima N."/>
            <person name="Tamura T."/>
        </authorList>
    </citation>
    <scope>NUCLEOTIDE SEQUENCE [LARGE SCALE GENOMIC DNA]</scope>
    <source>
        <strain evidence="1 4">FAN1</strain>
    </source>
</reference>
<sequence length="62" mass="6554">MAWLFGHGVALFAGTLWGAHAGLPAAFALPNAVRGVGLRKNPAAFAHNFGTSPQKTLLRLRE</sequence>
<dbReference type="EMBL" id="JOMO01000067">
    <property type="protein sequence ID" value="OUI79592.1"/>
    <property type="molecule type" value="Genomic_DNA"/>
</dbReference>
<evidence type="ECO:0000313" key="4">
    <source>
        <dbReference type="Proteomes" id="UP000270034"/>
    </source>
</evidence>
<evidence type="ECO:0000313" key="3">
    <source>
        <dbReference type="Proteomes" id="UP000194639"/>
    </source>
</evidence>
<dbReference type="AlphaFoldDB" id="A0A251ZY71"/>
<organism evidence="2 3">
    <name type="scientific">Acetobacter orientalis</name>
    <dbReference type="NCBI Taxonomy" id="146474"/>
    <lineage>
        <taxon>Bacteria</taxon>
        <taxon>Pseudomonadati</taxon>
        <taxon>Pseudomonadota</taxon>
        <taxon>Alphaproteobacteria</taxon>
        <taxon>Acetobacterales</taxon>
        <taxon>Acetobacteraceae</taxon>
        <taxon>Acetobacter</taxon>
    </lineage>
</organism>
<evidence type="ECO:0000313" key="1">
    <source>
        <dbReference type="EMBL" id="BBC80879.1"/>
    </source>
</evidence>
<accession>A0A251ZY71</accession>
<evidence type="ECO:0000313" key="2">
    <source>
        <dbReference type="EMBL" id="OUI79592.1"/>
    </source>
</evidence>
<reference evidence="2 3" key="1">
    <citation type="submission" date="2014-06" db="EMBL/GenBank/DDBJ databases">
        <authorList>
            <person name="Ju J."/>
            <person name="Zhang J."/>
        </authorList>
    </citation>
    <scope>NUCLEOTIDE SEQUENCE [LARGE SCALE GENOMIC DNA]</scope>
    <source>
        <strain evidence="2">DmW_045</strain>
    </source>
</reference>
<dbReference type="Proteomes" id="UP000194639">
    <property type="component" value="Unassembled WGS sequence"/>
</dbReference>
<dbReference type="RefSeq" id="WP_048841878.1">
    <property type="nucleotide sequence ID" value="NZ_JOPK01000032.1"/>
</dbReference>
<dbReference type="Proteomes" id="UP000270034">
    <property type="component" value="Chromosome"/>
</dbReference>
<proteinExistence type="predicted"/>
<name>A0A251ZY71_9PROT</name>